<feature type="transmembrane region" description="Helical" evidence="1">
    <location>
        <begin position="103"/>
        <end position="121"/>
    </location>
</feature>
<evidence type="ECO:0000313" key="2">
    <source>
        <dbReference type="EMBL" id="TQF15321.1"/>
    </source>
</evidence>
<name>A0A540X236_9BACT</name>
<dbReference type="EMBL" id="VIFM01000046">
    <property type="protein sequence ID" value="TQF15321.1"/>
    <property type="molecule type" value="Genomic_DNA"/>
</dbReference>
<protein>
    <submittedName>
        <fullName evidence="2">Pilus assembly protein</fullName>
    </submittedName>
</protein>
<keyword evidence="1" id="KW-1133">Transmembrane helix</keyword>
<dbReference type="Proteomes" id="UP000315369">
    <property type="component" value="Unassembled WGS sequence"/>
</dbReference>
<dbReference type="RefSeq" id="WP_141643016.1">
    <property type="nucleotide sequence ID" value="NZ_VIFM01000046.1"/>
</dbReference>
<feature type="transmembrane region" description="Helical" evidence="1">
    <location>
        <begin position="77"/>
        <end position="96"/>
    </location>
</feature>
<keyword evidence="1" id="KW-0472">Membrane</keyword>
<dbReference type="OrthoDB" id="5493674at2"/>
<evidence type="ECO:0000313" key="3">
    <source>
        <dbReference type="Proteomes" id="UP000315369"/>
    </source>
</evidence>
<sequence>MFSLLRRLRRDERGQALVIGAVVMLVLAVSIMASVSIGHGVYEKIKLQDAADAQAYSVAVKEARAYNFLAYTNRAMIVHYSAMLTFMSYVSHAVYLDKTIGTLAGYAQYIPPVSAIFAAIKQALEIWREAVEMVAKVLIPILSALNVALWLAQEAMMLGTLKDLLLTSSDGVVGGTDPKARPASVMSAGSGIGSVLGKYNVNFSNLKNFLHAVDDGPHSSSVGFSLADPTGLTKRAKLLNDNDLSDPNMAKYRLLMGNLANSVRREWTAVGKDIPVIGRRWKINLCLAAVEFQLNKTADSQIKSFDEDFEDNRKDQLFAADDITIRMRGPCALGRWKDILTARFRAAADAEGGFHQEYGTRKTGDHHDWMGITPFLTSDTSFKKPWQYHFSYPCNISILSKNMTSKGGGTGEEMEPFHLKNLRYDGENSGFMVESGSGQRDDKNEAIIGGYLDITWGMVGGVQNRNAQEFRRKTGGMMALSVGRAIYHRPGDWKEEPNFFNPLWTARLAPVKTHWEETAMEGMIREWHTVRREFDDALNY</sequence>
<keyword evidence="3" id="KW-1185">Reference proteome</keyword>
<feature type="transmembrane region" description="Helical" evidence="1">
    <location>
        <begin position="133"/>
        <end position="152"/>
    </location>
</feature>
<comment type="caution">
    <text evidence="2">The sequence shown here is derived from an EMBL/GenBank/DDBJ whole genome shotgun (WGS) entry which is preliminary data.</text>
</comment>
<keyword evidence="1" id="KW-0812">Transmembrane</keyword>
<proteinExistence type="predicted"/>
<gene>
    <name evidence="2" type="ORF">FJV41_14230</name>
</gene>
<organism evidence="2 3">
    <name type="scientific">Myxococcus llanfairpwllgwyngyllgogerychwyrndrobwllllantysiliogogogochensis</name>
    <dbReference type="NCBI Taxonomy" id="2590453"/>
    <lineage>
        <taxon>Bacteria</taxon>
        <taxon>Pseudomonadati</taxon>
        <taxon>Myxococcota</taxon>
        <taxon>Myxococcia</taxon>
        <taxon>Myxococcales</taxon>
        <taxon>Cystobacterineae</taxon>
        <taxon>Myxococcaceae</taxon>
        <taxon>Myxococcus</taxon>
    </lineage>
</organism>
<evidence type="ECO:0000256" key="1">
    <source>
        <dbReference type="SAM" id="Phobius"/>
    </source>
</evidence>
<dbReference type="AlphaFoldDB" id="A0A540X236"/>
<accession>A0A540X236</accession>
<reference evidence="2 3" key="1">
    <citation type="submission" date="2019-06" db="EMBL/GenBank/DDBJ databases">
        <authorList>
            <person name="Livingstone P."/>
            <person name="Whitworth D."/>
        </authorList>
    </citation>
    <scope>NUCLEOTIDE SEQUENCE [LARGE SCALE GENOMIC DNA]</scope>
    <source>
        <strain evidence="2 3">AM401</strain>
    </source>
</reference>
<feature type="transmembrane region" description="Helical" evidence="1">
    <location>
        <begin position="16"/>
        <end position="37"/>
    </location>
</feature>